<feature type="transmembrane region" description="Helical" evidence="1">
    <location>
        <begin position="12"/>
        <end position="34"/>
    </location>
</feature>
<evidence type="ECO:0000313" key="3">
    <source>
        <dbReference type="Proteomes" id="UP001067235"/>
    </source>
</evidence>
<feature type="transmembrane region" description="Helical" evidence="1">
    <location>
        <begin position="40"/>
        <end position="59"/>
    </location>
</feature>
<organism evidence="2 3">
    <name type="scientific">Gordonia rubripertincta</name>
    <name type="common">Rhodococcus corallinus</name>
    <dbReference type="NCBI Taxonomy" id="36822"/>
    <lineage>
        <taxon>Bacteria</taxon>
        <taxon>Bacillati</taxon>
        <taxon>Actinomycetota</taxon>
        <taxon>Actinomycetes</taxon>
        <taxon>Mycobacteriales</taxon>
        <taxon>Gordoniaceae</taxon>
        <taxon>Gordonia</taxon>
    </lineage>
</organism>
<feature type="transmembrane region" description="Helical" evidence="1">
    <location>
        <begin position="301"/>
        <end position="318"/>
    </location>
</feature>
<dbReference type="SUPFAM" id="SSF103473">
    <property type="entry name" value="MFS general substrate transporter"/>
    <property type="match status" value="1"/>
</dbReference>
<comment type="caution">
    <text evidence="2">The sequence shown here is derived from an EMBL/GenBank/DDBJ whole genome shotgun (WGS) entry which is preliminary data.</text>
</comment>
<evidence type="ECO:0000256" key="1">
    <source>
        <dbReference type="SAM" id="Phobius"/>
    </source>
</evidence>
<feature type="transmembrane region" description="Helical" evidence="1">
    <location>
        <begin position="146"/>
        <end position="168"/>
    </location>
</feature>
<feature type="transmembrane region" description="Helical" evidence="1">
    <location>
        <begin position="80"/>
        <end position="98"/>
    </location>
</feature>
<keyword evidence="1" id="KW-1133">Transmembrane helix</keyword>
<gene>
    <name evidence="2" type="ORF">O4213_14110</name>
</gene>
<sequence>MRRLPRAVTVGYAAGSVGTGGFGVLPGLVLAYYLTDTLGVAAIVASAVVILPKIMDVVLDPWIGAFSDRTAALRGTRARLMLLGAVSLPAVFVLTFAAPPALGAAAGAVWVLVFFLLSAVAYSLFQVPYIALPAELTGDYDERTRLISIRIAVLALTILLVGAGGPAIRDAFGGDAAGYVVMAIVVAAVICAGMLAATLLAARRALPLAPGRELGRGVAVAYRDGLDALRTVRRFRILVMVFVIQALASAVMLAGAQYVATYVLDNEGALTVLFAALVAPALLVMPLWYRFATRRGKVRGLVAASSIFVCATTALVVATWLPGWWIYLAVGVAGVGYAGMQAFPLAMLPDVIDADARRGGRERGGALAGVWTATETAGLALGPAVFLLALAIGGFVSSSGDEVVAQPDSAVTTIALAFSAVPAVLVAISIWLLRGYRENDSDSHVEEEVIDA</sequence>
<feature type="transmembrane region" description="Helical" evidence="1">
    <location>
        <begin position="104"/>
        <end position="125"/>
    </location>
</feature>
<evidence type="ECO:0000313" key="2">
    <source>
        <dbReference type="EMBL" id="MCZ4551122.1"/>
    </source>
</evidence>
<feature type="transmembrane region" description="Helical" evidence="1">
    <location>
        <begin position="180"/>
        <end position="202"/>
    </location>
</feature>
<protein>
    <submittedName>
        <fullName evidence="2">MFS transporter</fullName>
    </submittedName>
</protein>
<accession>A0ABT4MZI5</accession>
<dbReference type="Pfam" id="PF13347">
    <property type="entry name" value="MFS_2"/>
    <property type="match status" value="1"/>
</dbReference>
<dbReference type="RefSeq" id="WP_301571886.1">
    <property type="nucleotide sequence ID" value="NZ_JAPWIE010000004.1"/>
</dbReference>
<dbReference type="PANTHER" id="PTHR11328">
    <property type="entry name" value="MAJOR FACILITATOR SUPERFAMILY DOMAIN-CONTAINING PROTEIN"/>
    <property type="match status" value="1"/>
</dbReference>
<keyword evidence="1" id="KW-0812">Transmembrane</keyword>
<dbReference type="Gene3D" id="1.20.1250.20">
    <property type="entry name" value="MFS general substrate transporter like domains"/>
    <property type="match status" value="2"/>
</dbReference>
<feature type="transmembrane region" description="Helical" evidence="1">
    <location>
        <begin position="268"/>
        <end position="289"/>
    </location>
</feature>
<dbReference type="PANTHER" id="PTHR11328:SF24">
    <property type="entry name" value="MAJOR FACILITATOR SUPERFAMILY (MFS) PROFILE DOMAIN-CONTAINING PROTEIN"/>
    <property type="match status" value="1"/>
</dbReference>
<proteinExistence type="predicted"/>
<name>A0ABT4MZI5_GORRU</name>
<dbReference type="InterPro" id="IPR036259">
    <property type="entry name" value="MFS_trans_sf"/>
</dbReference>
<keyword evidence="3" id="KW-1185">Reference proteome</keyword>
<dbReference type="EMBL" id="JAPWIE010000004">
    <property type="protein sequence ID" value="MCZ4551122.1"/>
    <property type="molecule type" value="Genomic_DNA"/>
</dbReference>
<feature type="transmembrane region" description="Helical" evidence="1">
    <location>
        <begin position="412"/>
        <end position="433"/>
    </location>
</feature>
<feature type="transmembrane region" description="Helical" evidence="1">
    <location>
        <begin position="237"/>
        <end position="256"/>
    </location>
</feature>
<dbReference type="Proteomes" id="UP001067235">
    <property type="component" value="Unassembled WGS sequence"/>
</dbReference>
<reference evidence="2" key="1">
    <citation type="submission" date="2022-12" db="EMBL/GenBank/DDBJ databases">
        <authorList>
            <person name="Krivoruchko A.V."/>
            <person name="Elkin A."/>
        </authorList>
    </citation>
    <scope>NUCLEOTIDE SEQUENCE</scope>
    <source>
        <strain evidence="2">IEGM 1388</strain>
    </source>
</reference>
<feature type="transmembrane region" description="Helical" evidence="1">
    <location>
        <begin position="324"/>
        <end position="346"/>
    </location>
</feature>
<dbReference type="InterPro" id="IPR039672">
    <property type="entry name" value="MFS_2"/>
</dbReference>
<feature type="transmembrane region" description="Helical" evidence="1">
    <location>
        <begin position="367"/>
        <end position="392"/>
    </location>
</feature>
<keyword evidence="1" id="KW-0472">Membrane</keyword>